<keyword evidence="1" id="KW-0472">Membrane</keyword>
<keyword evidence="1" id="KW-1133">Transmembrane helix</keyword>
<keyword evidence="4" id="KW-1185">Reference proteome</keyword>
<evidence type="ECO:0000259" key="2">
    <source>
        <dbReference type="Pfam" id="PF22827"/>
    </source>
</evidence>
<proteinExistence type="predicted"/>
<accession>A0A512BFE2</accession>
<evidence type="ECO:0000313" key="3">
    <source>
        <dbReference type="EMBL" id="GEO10674.1"/>
    </source>
</evidence>
<feature type="domain" description="Gliding motility protein GldL-like N-terminal" evidence="2">
    <location>
        <begin position="16"/>
        <end position="58"/>
    </location>
</feature>
<dbReference type="Pfam" id="PF22827">
    <property type="entry name" value="GldL_N"/>
    <property type="match status" value="1"/>
</dbReference>
<dbReference type="RefSeq" id="WP_147204791.1">
    <property type="nucleotide sequence ID" value="NZ_BJYT01000012.1"/>
</dbReference>
<dbReference type="InterPro" id="IPR055087">
    <property type="entry name" value="GldL-like_N"/>
</dbReference>
<dbReference type="Proteomes" id="UP000321513">
    <property type="component" value="Unassembled WGS sequence"/>
</dbReference>
<dbReference type="EMBL" id="BJYT01000012">
    <property type="protein sequence ID" value="GEO10674.1"/>
    <property type="molecule type" value="Genomic_DNA"/>
</dbReference>
<protein>
    <recommendedName>
        <fullName evidence="2">Gliding motility protein GldL-like N-terminal domain-containing protein</fullName>
    </recommendedName>
</protein>
<feature type="transmembrane region" description="Helical" evidence="1">
    <location>
        <begin position="41"/>
        <end position="63"/>
    </location>
</feature>
<reference evidence="3 4" key="1">
    <citation type="submission" date="2019-07" db="EMBL/GenBank/DDBJ databases">
        <title>Whole genome shotgun sequence of Segetibacter aerophilus NBRC 106135.</title>
        <authorList>
            <person name="Hosoyama A."/>
            <person name="Uohara A."/>
            <person name="Ohji S."/>
            <person name="Ichikawa N."/>
        </authorList>
    </citation>
    <scope>NUCLEOTIDE SEQUENCE [LARGE SCALE GENOMIC DNA]</scope>
    <source>
        <strain evidence="3 4">NBRC 106135</strain>
    </source>
</reference>
<dbReference type="OrthoDB" id="1466660at2"/>
<dbReference type="NCBIfam" id="TIGR03513">
    <property type="entry name" value="GldL_gliding"/>
    <property type="match status" value="1"/>
</dbReference>
<gene>
    <name evidence="3" type="ORF">SAE01_31700</name>
</gene>
<dbReference type="AlphaFoldDB" id="A0A512BFE2"/>
<evidence type="ECO:0000313" key="4">
    <source>
        <dbReference type="Proteomes" id="UP000321513"/>
    </source>
</evidence>
<comment type="caution">
    <text evidence="3">The sequence shown here is derived from an EMBL/GenBank/DDBJ whole genome shotgun (WGS) entry which is preliminary data.</text>
</comment>
<dbReference type="InterPro" id="IPR019852">
    <property type="entry name" value="Motility-assoc_prot_GldL"/>
</dbReference>
<keyword evidence="1" id="KW-0812">Transmembrane</keyword>
<evidence type="ECO:0000256" key="1">
    <source>
        <dbReference type="SAM" id="Phobius"/>
    </source>
</evidence>
<feature type="transmembrane region" description="Helical" evidence="1">
    <location>
        <begin position="12"/>
        <end position="29"/>
    </location>
</feature>
<name>A0A512BFE2_9BACT</name>
<organism evidence="3 4">
    <name type="scientific">Segetibacter aerophilus</name>
    <dbReference type="NCBI Taxonomy" id="670293"/>
    <lineage>
        <taxon>Bacteria</taxon>
        <taxon>Pseudomonadati</taxon>
        <taxon>Bacteroidota</taxon>
        <taxon>Chitinophagia</taxon>
        <taxon>Chitinophagales</taxon>
        <taxon>Chitinophagaceae</taxon>
        <taxon>Segetibacter</taxon>
    </lineage>
</organism>
<sequence length="256" mass="27226">MAVAIPSKVSKVVDIFVSVAAAGVIWGALQKILHTPSADMWLKIGLGTEALVFLVYGILYIIYPAVSDGHGEDHPKAAPQPKGNPALQSMEKMLADADITPANLSKLSSGFQKLGTTVSNMTEIGDIVKSTGDYTQKTKAASAALETVTDAYKNTATSLSSFNAASESTKQFHSQVQVLTKNLSSLNTIYELELQESNNHLKALNNFYGKLAQTSAAMEGSVEDAKKAQKEIGALANNLGRLNSVYGNMLTAMQGR</sequence>